<keyword evidence="14" id="KW-0804">Transcription</keyword>
<evidence type="ECO:0000256" key="15">
    <source>
        <dbReference type="ARBA" id="ARBA00023200"/>
    </source>
</evidence>
<reference evidence="17 18" key="1">
    <citation type="journal article" date="2015" name="Arch. Virol.">
        <title>Detection of novel polyomaviruses in fruit bats in Indonesia.</title>
        <authorList>
            <person name="Kobayashi S."/>
            <person name="Sasaki M."/>
            <person name="Nakao R."/>
            <person name="Setiyono A."/>
            <person name="Handhayani E."/>
            <person name="Orba Y."/>
            <person name="Rahmadani I."/>
            <person name="Taha S."/>
            <person name="Adiani S."/>
            <person name="Subangkit M."/>
            <person name="Nakamura I."/>
            <person name="Kimura T."/>
            <person name="Sawa H."/>
        </authorList>
    </citation>
    <scope>NUCLEOTIDE SEQUENCE [LARGE SCALE GENOMIC DNA]</scope>
    <source>
        <strain evidence="17">6a</strain>
    </source>
</reference>
<dbReference type="InterPro" id="IPR003354">
    <property type="entry name" value="Papo_T_antigen"/>
</dbReference>
<comment type="subcellular location">
    <subcellularLocation>
        <location evidence="2">Host cytoplasm</location>
    </subcellularLocation>
    <subcellularLocation>
        <location evidence="1">Host nucleus</location>
    </subcellularLocation>
</comment>
<evidence type="ECO:0000256" key="5">
    <source>
        <dbReference type="ARBA" id="ARBA00022553"/>
    </source>
</evidence>
<dbReference type="GO" id="GO:0030430">
    <property type="term" value="C:host cell cytoplasm"/>
    <property type="evidence" value="ECO:0007669"/>
    <property type="project" value="UniProtKB-SubCell"/>
</dbReference>
<keyword evidence="11" id="KW-0007">Acetylation</keyword>
<keyword evidence="15" id="KW-1035">Host cytoplasm</keyword>
<dbReference type="KEGG" id="vg:24069936"/>
<evidence type="ECO:0000256" key="1">
    <source>
        <dbReference type="ARBA" id="ARBA00004147"/>
    </source>
</evidence>
<evidence type="ECO:0000313" key="18">
    <source>
        <dbReference type="Proteomes" id="UP000105343"/>
    </source>
</evidence>
<evidence type="ECO:0000256" key="10">
    <source>
        <dbReference type="ARBA" id="ARBA00022833"/>
    </source>
</evidence>
<evidence type="ECO:0000256" key="13">
    <source>
        <dbReference type="ARBA" id="ARBA00023159"/>
    </source>
</evidence>
<keyword evidence="4" id="KW-0244">Early protein</keyword>
<dbReference type="GeneID" id="24069936"/>
<keyword evidence="6" id="KW-1048">Host nucleus</keyword>
<evidence type="ECO:0000256" key="6">
    <source>
        <dbReference type="ARBA" id="ARBA00022562"/>
    </source>
</evidence>
<dbReference type="Proteomes" id="UP000105343">
    <property type="component" value="Segment"/>
</dbReference>
<feature type="domain" description="J" evidence="16">
    <location>
        <begin position="11"/>
        <end position="67"/>
    </location>
</feature>
<dbReference type="GO" id="GO:0008270">
    <property type="term" value="F:zinc ion binding"/>
    <property type="evidence" value="ECO:0007669"/>
    <property type="project" value="UniProtKB-KW"/>
</dbReference>
<keyword evidence="13" id="KW-0010">Activator</keyword>
<proteinExistence type="predicted"/>
<keyword evidence="5" id="KW-0597">Phosphoprotein</keyword>
<dbReference type="SUPFAM" id="SSF46565">
    <property type="entry name" value="Chaperone J-domain"/>
    <property type="match status" value="1"/>
</dbReference>
<dbReference type="Gene3D" id="1.10.287.110">
    <property type="entry name" value="DnaJ domain"/>
    <property type="match status" value="1"/>
</dbReference>
<evidence type="ECO:0000256" key="14">
    <source>
        <dbReference type="ARBA" id="ARBA00023163"/>
    </source>
</evidence>
<dbReference type="SUPFAM" id="SSF161240">
    <property type="entry name" value="T-antigen specific domain-like"/>
    <property type="match status" value="1"/>
</dbReference>
<dbReference type="InterPro" id="IPR036869">
    <property type="entry name" value="J_dom_sf"/>
</dbReference>
<accession>A0A0D5ZYL6</accession>
<dbReference type="EMBL" id="AB972941">
    <property type="protein sequence ID" value="BAQ55553.1"/>
    <property type="molecule type" value="Genomic_DNA"/>
</dbReference>
<organism evidence="17 18">
    <name type="scientific">Bat polyomavirus 6a</name>
    <dbReference type="NCBI Taxonomy" id="1623685"/>
    <lineage>
        <taxon>Viruses</taxon>
        <taxon>Monodnaviria</taxon>
        <taxon>Shotokuvirae</taxon>
        <taxon>Cossaviricota</taxon>
        <taxon>Papovaviricetes</taxon>
        <taxon>Sepolyvirales</taxon>
        <taxon>Polyomaviridae</taxon>
        <taxon>Betapolyomavirus</taxon>
        <taxon>Betapolyomavirus secacelebensis</taxon>
    </lineage>
</organism>
<evidence type="ECO:0000256" key="12">
    <source>
        <dbReference type="ARBA" id="ARBA00023015"/>
    </source>
</evidence>
<evidence type="ECO:0000256" key="7">
    <source>
        <dbReference type="ARBA" id="ARBA00022581"/>
    </source>
</evidence>
<dbReference type="RefSeq" id="YP_009129283.1">
    <property type="nucleotide sequence ID" value="NC_026762.1"/>
</dbReference>
<keyword evidence="7" id="KW-0945">Host-virus interaction</keyword>
<evidence type="ECO:0000256" key="3">
    <source>
        <dbReference type="ARBA" id="ARBA00016539"/>
    </source>
</evidence>
<evidence type="ECO:0000256" key="8">
    <source>
        <dbReference type="ARBA" id="ARBA00022723"/>
    </source>
</evidence>
<dbReference type="OrthoDB" id="14669at10239"/>
<keyword evidence="18" id="KW-1185">Reference proteome</keyword>
<protein>
    <recommendedName>
        <fullName evidence="3">Small t antigen</fullName>
    </recommendedName>
</protein>
<dbReference type="Pfam" id="PF02380">
    <property type="entry name" value="Papo_T_antigen"/>
    <property type="match status" value="1"/>
</dbReference>
<keyword evidence="8" id="KW-0479">Metal-binding</keyword>
<evidence type="ECO:0000256" key="9">
    <source>
        <dbReference type="ARBA" id="ARBA00022771"/>
    </source>
</evidence>
<name>A0A0D5ZYL6_9POLY</name>
<evidence type="ECO:0000256" key="4">
    <source>
        <dbReference type="ARBA" id="ARBA00022518"/>
    </source>
</evidence>
<dbReference type="InterPro" id="IPR001623">
    <property type="entry name" value="DnaJ_domain"/>
</dbReference>
<dbReference type="Gene3D" id="1.20.120.1860">
    <property type="entry name" value="Small t-antigen, unique domain"/>
    <property type="match status" value="1"/>
</dbReference>
<dbReference type="SMART" id="SM00271">
    <property type="entry name" value="DnaJ"/>
    <property type="match status" value="1"/>
</dbReference>
<dbReference type="InterPro" id="IPR036092">
    <property type="entry name" value="Papo_T_antigensf"/>
</dbReference>
<evidence type="ECO:0000256" key="2">
    <source>
        <dbReference type="ARBA" id="ARBA00004192"/>
    </source>
</evidence>
<evidence type="ECO:0000313" key="17">
    <source>
        <dbReference type="EMBL" id="BAQ55553.1"/>
    </source>
</evidence>
<keyword evidence="12" id="KW-0805">Transcription regulation</keyword>
<keyword evidence="9" id="KW-0863">Zinc-finger</keyword>
<dbReference type="GO" id="GO:0042025">
    <property type="term" value="C:host cell nucleus"/>
    <property type="evidence" value="ECO:0007669"/>
    <property type="project" value="UniProtKB-SubCell"/>
</dbReference>
<keyword evidence="10" id="KW-0862">Zinc</keyword>
<evidence type="ECO:0000259" key="16">
    <source>
        <dbReference type="SMART" id="SM00271"/>
    </source>
</evidence>
<sequence length="162" mass="19341">MDHALTREESVRLMQLLKLPMEQYGNFSLMRKAFLRECKNLHPDKGGNPELAKELITLYRKLEEQVSSLNVDEEVPTSQQVCDDFFLYLKDWEQCHRRQKPCVCLFCLLRDNHETKSRQPKCWGSCYCFQCFVVWFGIEYCWMSWLSWRAIIAELPFSTLNI</sequence>
<evidence type="ECO:0000256" key="11">
    <source>
        <dbReference type="ARBA" id="ARBA00022990"/>
    </source>
</evidence>